<evidence type="ECO:0000256" key="5">
    <source>
        <dbReference type="ARBA" id="ARBA00022857"/>
    </source>
</evidence>
<gene>
    <name evidence="13" type="primary">Mo01016</name>
    <name evidence="13" type="ORF">E5Q_01016</name>
</gene>
<comment type="function">
    <text evidence="10">Catalyzes the reduction of 3'-oxosphinganine (3-ketodihydrosphingosine/KDS) to sphinganine (dihydrosphingosine/DHS), the second step of de novo sphingolipid biosynthesis.</text>
</comment>
<keyword evidence="12" id="KW-0472">Membrane</keyword>
<dbReference type="PANTHER" id="PTHR43550">
    <property type="entry name" value="3-KETODIHYDROSPHINGOSINE REDUCTASE"/>
    <property type="match status" value="1"/>
</dbReference>
<dbReference type="FunFam" id="3.40.50.720:FF:000468">
    <property type="entry name" value="Short-chain dehydrogenase, putative"/>
    <property type="match status" value="1"/>
</dbReference>
<evidence type="ECO:0000313" key="14">
    <source>
        <dbReference type="Proteomes" id="UP000009131"/>
    </source>
</evidence>
<evidence type="ECO:0000256" key="1">
    <source>
        <dbReference type="ARBA" id="ARBA00004240"/>
    </source>
</evidence>
<organism evidence="13 14">
    <name type="scientific">Mixia osmundae (strain CBS 9802 / IAM 14324 / JCM 22182 / KY 12970)</name>
    <dbReference type="NCBI Taxonomy" id="764103"/>
    <lineage>
        <taxon>Eukaryota</taxon>
        <taxon>Fungi</taxon>
        <taxon>Dikarya</taxon>
        <taxon>Basidiomycota</taxon>
        <taxon>Pucciniomycotina</taxon>
        <taxon>Mixiomycetes</taxon>
        <taxon>Mixiales</taxon>
        <taxon>Mixiaceae</taxon>
        <taxon>Mixia</taxon>
    </lineage>
</organism>
<evidence type="ECO:0000256" key="8">
    <source>
        <dbReference type="ARBA" id="ARBA00023098"/>
    </source>
</evidence>
<comment type="catalytic activity">
    <reaction evidence="11">
        <text>sphinganine + NADP(+) = 3-oxosphinganine + NADPH + H(+)</text>
        <dbReference type="Rhea" id="RHEA:22640"/>
        <dbReference type="ChEBI" id="CHEBI:15378"/>
        <dbReference type="ChEBI" id="CHEBI:57783"/>
        <dbReference type="ChEBI" id="CHEBI:57817"/>
        <dbReference type="ChEBI" id="CHEBI:58299"/>
        <dbReference type="ChEBI" id="CHEBI:58349"/>
        <dbReference type="EC" id="1.1.1.102"/>
    </reaction>
    <physiologicalReaction direction="right-to-left" evidence="11">
        <dbReference type="Rhea" id="RHEA:22642"/>
    </physiologicalReaction>
</comment>
<evidence type="ECO:0000256" key="11">
    <source>
        <dbReference type="ARBA" id="ARBA00048930"/>
    </source>
</evidence>
<dbReference type="STRING" id="764103.G7DUV5"/>
<keyword evidence="4" id="KW-0256">Endoplasmic reticulum</keyword>
<dbReference type="Gene3D" id="3.40.50.720">
    <property type="entry name" value="NAD(P)-binding Rossmann-like Domain"/>
    <property type="match status" value="1"/>
</dbReference>
<dbReference type="InterPro" id="IPR002347">
    <property type="entry name" value="SDR_fam"/>
</dbReference>
<dbReference type="HOGENOM" id="CLU_010194_3_0_1"/>
<comment type="pathway">
    <text evidence="2">Lipid metabolism; sphingolipid metabolism.</text>
</comment>
<protein>
    <recommendedName>
        <fullName evidence="9">3-dehydrosphinganine reductase</fullName>
        <ecNumber evidence="9">1.1.1.102</ecNumber>
    </recommendedName>
</protein>
<dbReference type="FunCoup" id="G7DUV5">
    <property type="interactions" value="93"/>
</dbReference>
<dbReference type="EC" id="1.1.1.102" evidence="9"/>
<dbReference type="AlphaFoldDB" id="G7DUV5"/>
<evidence type="ECO:0000313" key="13">
    <source>
        <dbReference type="EMBL" id="GAA94365.1"/>
    </source>
</evidence>
<keyword evidence="14" id="KW-1185">Reference proteome</keyword>
<keyword evidence="6" id="KW-0746">Sphingolipid metabolism</keyword>
<evidence type="ECO:0000256" key="7">
    <source>
        <dbReference type="ARBA" id="ARBA00023002"/>
    </source>
</evidence>
<dbReference type="InterPro" id="IPR036291">
    <property type="entry name" value="NAD(P)-bd_dom_sf"/>
</dbReference>
<name>G7DUV5_MIXOS</name>
<evidence type="ECO:0000256" key="4">
    <source>
        <dbReference type="ARBA" id="ARBA00022824"/>
    </source>
</evidence>
<dbReference type="OrthoDB" id="10267115at2759"/>
<evidence type="ECO:0000256" key="12">
    <source>
        <dbReference type="SAM" id="Phobius"/>
    </source>
</evidence>
<evidence type="ECO:0000256" key="10">
    <source>
        <dbReference type="ARBA" id="ARBA00044737"/>
    </source>
</evidence>
<keyword evidence="8" id="KW-0443">Lipid metabolism</keyword>
<dbReference type="InParanoid" id="G7DUV5"/>
<dbReference type="RefSeq" id="XP_014565983.1">
    <property type="nucleotide sequence ID" value="XM_014710497.1"/>
</dbReference>
<dbReference type="GO" id="GO:0047560">
    <property type="term" value="F:3-dehydrosphinganine reductase activity"/>
    <property type="evidence" value="ECO:0007669"/>
    <property type="project" value="UniProtKB-EC"/>
</dbReference>
<keyword evidence="7" id="KW-0560">Oxidoreductase</keyword>
<feature type="transmembrane region" description="Helical" evidence="12">
    <location>
        <begin position="176"/>
        <end position="194"/>
    </location>
</feature>
<evidence type="ECO:0000256" key="9">
    <source>
        <dbReference type="ARBA" id="ARBA00026112"/>
    </source>
</evidence>
<comment type="subcellular location">
    <subcellularLocation>
        <location evidence="1">Endoplasmic reticulum</location>
    </subcellularLocation>
</comment>
<comment type="pathway">
    <text evidence="3">Sphingolipid metabolism.</text>
</comment>
<dbReference type="SUPFAM" id="SSF51735">
    <property type="entry name" value="NAD(P)-binding Rossmann-fold domains"/>
    <property type="match status" value="1"/>
</dbReference>
<dbReference type="Pfam" id="PF00106">
    <property type="entry name" value="adh_short"/>
    <property type="match status" value="1"/>
</dbReference>
<evidence type="ECO:0000256" key="6">
    <source>
        <dbReference type="ARBA" id="ARBA00022919"/>
    </source>
</evidence>
<keyword evidence="12" id="KW-0812">Transmembrane</keyword>
<dbReference type="Proteomes" id="UP000009131">
    <property type="component" value="Unassembled WGS sequence"/>
</dbReference>
<reference evidence="13 14" key="2">
    <citation type="journal article" date="2012" name="Open Biol.">
        <title>Characteristics of nucleosomes and linker DNA regions on the genome of the basidiomycete Mixia osmundae revealed by mono- and dinucleosome mapping.</title>
        <authorList>
            <person name="Nishida H."/>
            <person name="Kondo S."/>
            <person name="Matsumoto T."/>
            <person name="Suzuki Y."/>
            <person name="Yoshikawa H."/>
            <person name="Taylor T.D."/>
            <person name="Sugiyama J."/>
        </authorList>
    </citation>
    <scope>NUCLEOTIDE SEQUENCE [LARGE SCALE GENOMIC DNA]</scope>
    <source>
        <strain evidence="14">CBS 9802 / IAM 14324 / JCM 22182 / KY 12970</strain>
    </source>
</reference>
<dbReference type="PRINTS" id="PR00081">
    <property type="entry name" value="GDHRDH"/>
</dbReference>
<dbReference type="GO" id="GO:0005789">
    <property type="term" value="C:endoplasmic reticulum membrane"/>
    <property type="evidence" value="ECO:0007669"/>
    <property type="project" value="TreeGrafter"/>
</dbReference>
<dbReference type="GO" id="GO:0030148">
    <property type="term" value="P:sphingolipid biosynthetic process"/>
    <property type="evidence" value="ECO:0007669"/>
    <property type="project" value="InterPro"/>
</dbReference>
<accession>G7DUV5</accession>
<proteinExistence type="predicted"/>
<evidence type="ECO:0000256" key="3">
    <source>
        <dbReference type="ARBA" id="ARBA00004991"/>
    </source>
</evidence>
<comment type="caution">
    <text evidence="13">The sequence shown here is derived from an EMBL/GenBank/DDBJ whole genome shotgun (WGS) entry which is preliminary data.</text>
</comment>
<dbReference type="EMBL" id="BABT02000032">
    <property type="protein sequence ID" value="GAA94365.1"/>
    <property type="molecule type" value="Genomic_DNA"/>
</dbReference>
<keyword evidence="12" id="KW-1133">Transmembrane helix</keyword>
<dbReference type="GO" id="GO:0006666">
    <property type="term" value="P:3-keto-sphinganine metabolic process"/>
    <property type="evidence" value="ECO:0007669"/>
    <property type="project" value="InterPro"/>
</dbReference>
<dbReference type="InterPro" id="IPR045022">
    <property type="entry name" value="KDSR-like"/>
</dbReference>
<evidence type="ECO:0000256" key="2">
    <source>
        <dbReference type="ARBA" id="ARBA00004760"/>
    </source>
</evidence>
<keyword evidence="5" id="KW-0521">NADP</keyword>
<dbReference type="PANTHER" id="PTHR43550:SF3">
    <property type="entry name" value="3-KETODIHYDROSPHINGOSINE REDUCTASE"/>
    <property type="match status" value="1"/>
</dbReference>
<feature type="transmembrane region" description="Helical" evidence="12">
    <location>
        <begin position="6"/>
        <end position="28"/>
    </location>
</feature>
<sequence length="334" mass="36409">MLEDSLSWVHIALFVVIACVSVLVMGLFSADKFPLVDKHVWVGGGSEGLGLAFACLVVSEGAHVTIAARNQDKLAAAVRQIETHRTNGKQRIQSIPVDLTSASAVSAAFDQAQRHDDRVPDYVVSCVGGAAGVLGYFTELSAEQFEKGWRQNYIASLWQAREAARRMSRQAVKGKIVIVSSVLGYFGLVGYSAYSAPKHALRGLTDALRQELQMYGITAHCYFPGTIYSPGYAEEEKTKPKITKQMEGADEGMSPEACARALLAGLQKGECHITSDLIGHLFRNRMRGLAPRSKPLLDTGYSIIASIAIPIYRIFSDREVKAHARDHVPTLTTK</sequence>
<dbReference type="CDD" id="cd08939">
    <property type="entry name" value="KDSR-like_SDR_c"/>
    <property type="match status" value="1"/>
</dbReference>
<dbReference type="OMA" id="ICGVFEE"/>
<dbReference type="eggNOG" id="KOG1210">
    <property type="taxonomic scope" value="Eukaryota"/>
</dbReference>
<reference evidence="13 14" key="1">
    <citation type="journal article" date="2011" name="J. Gen. Appl. Microbiol.">
        <title>Draft genome sequencing of the enigmatic basidiomycete Mixia osmundae.</title>
        <authorList>
            <person name="Nishida H."/>
            <person name="Nagatsuka Y."/>
            <person name="Sugiyama J."/>
        </authorList>
    </citation>
    <scope>NUCLEOTIDE SEQUENCE [LARGE SCALE GENOMIC DNA]</scope>
    <source>
        <strain evidence="14">CBS 9802 / IAM 14324 / JCM 22182 / KY 12970</strain>
    </source>
</reference>